<evidence type="ECO:0000313" key="9">
    <source>
        <dbReference type="EMBL" id="APT17990.1"/>
    </source>
</evidence>
<dbReference type="InterPro" id="IPR019815">
    <property type="entry name" value="Translation_initiation_fac_3_C"/>
</dbReference>
<evidence type="ECO:0000259" key="7">
    <source>
        <dbReference type="Pfam" id="PF00707"/>
    </source>
</evidence>
<evidence type="ECO:0000256" key="6">
    <source>
        <dbReference type="RuleBase" id="RU000646"/>
    </source>
</evidence>
<evidence type="ECO:0000256" key="2">
    <source>
        <dbReference type="ARBA" id="ARBA00022540"/>
    </source>
</evidence>
<dbReference type="GO" id="GO:0032790">
    <property type="term" value="P:ribosome disassembly"/>
    <property type="evidence" value="ECO:0007669"/>
    <property type="project" value="TreeGrafter"/>
</dbReference>
<gene>
    <name evidence="4" type="primary">infC</name>
    <name evidence="9" type="ORF">LA20533_01030</name>
</gene>
<reference evidence="9 10" key="1">
    <citation type="submission" date="2016-12" db="EMBL/GenBank/DDBJ databases">
        <title>The whole genome sequencing and assembly of Lactobacillus amylophilus DSM 20533T strain.</title>
        <authorList>
            <person name="Lee Y.-J."/>
            <person name="Yi H."/>
            <person name="Bahn Y.-S."/>
            <person name="Kim J.F."/>
            <person name="Lee D.-W."/>
        </authorList>
    </citation>
    <scope>NUCLEOTIDE SEQUENCE [LARGE SCALE GENOMIC DNA]</scope>
    <source>
        <strain evidence="9 10">DSM 20533</strain>
    </source>
</reference>
<dbReference type="Proteomes" id="UP000185499">
    <property type="component" value="Chromosome"/>
</dbReference>
<evidence type="ECO:0000256" key="4">
    <source>
        <dbReference type="HAMAP-Rule" id="MF_00080"/>
    </source>
</evidence>
<protein>
    <recommendedName>
        <fullName evidence="4 5">Translation initiation factor IF-3</fullName>
    </recommendedName>
</protein>
<dbReference type="OrthoDB" id="9806014at2"/>
<organism evidence="9 10">
    <name type="scientific">Amylolactobacillus amylophilus DSM 20533 = JCM 1125</name>
    <dbReference type="NCBI Taxonomy" id="1423721"/>
    <lineage>
        <taxon>Bacteria</taxon>
        <taxon>Bacillati</taxon>
        <taxon>Bacillota</taxon>
        <taxon>Bacilli</taxon>
        <taxon>Lactobacillales</taxon>
        <taxon>Lactobacillaceae</taxon>
        <taxon>Amylolactobacillus</taxon>
    </lineage>
</organism>
<dbReference type="FunFam" id="3.10.20.80:FF:000001">
    <property type="entry name" value="Translation initiation factor IF-3"/>
    <property type="match status" value="1"/>
</dbReference>
<comment type="function">
    <text evidence="4 6">IF-3 binds to the 30S ribosomal subunit and shifts the equilibrium between 70S ribosomes and their 50S and 30S subunits in favor of the free subunits, thus enhancing the availability of 30S subunits on which protein synthesis initiation begins.</text>
</comment>
<dbReference type="Gene3D" id="3.10.20.80">
    <property type="entry name" value="Translation initiation factor 3 (IF-3), N-terminal domain"/>
    <property type="match status" value="1"/>
</dbReference>
<dbReference type="PROSITE" id="PS00938">
    <property type="entry name" value="IF3"/>
    <property type="match status" value="1"/>
</dbReference>
<evidence type="ECO:0000256" key="1">
    <source>
        <dbReference type="ARBA" id="ARBA00005439"/>
    </source>
</evidence>
<dbReference type="AlphaFoldDB" id="A0A1L6XAJ4"/>
<dbReference type="Pfam" id="PF05198">
    <property type="entry name" value="IF3_N"/>
    <property type="match status" value="1"/>
</dbReference>
<dbReference type="GO" id="GO:0016020">
    <property type="term" value="C:membrane"/>
    <property type="evidence" value="ECO:0007669"/>
    <property type="project" value="TreeGrafter"/>
</dbReference>
<dbReference type="InterPro" id="IPR001288">
    <property type="entry name" value="Translation_initiation_fac_3"/>
</dbReference>
<evidence type="ECO:0000256" key="5">
    <source>
        <dbReference type="NCBIfam" id="TIGR00168"/>
    </source>
</evidence>
<dbReference type="InterPro" id="IPR019814">
    <property type="entry name" value="Translation_initiation_fac_3_N"/>
</dbReference>
<comment type="subcellular location">
    <subcellularLocation>
        <location evidence="4 6">Cytoplasm</location>
    </subcellularLocation>
</comment>
<dbReference type="HAMAP" id="MF_00080">
    <property type="entry name" value="IF_3"/>
    <property type="match status" value="1"/>
</dbReference>
<evidence type="ECO:0000313" key="10">
    <source>
        <dbReference type="Proteomes" id="UP000185499"/>
    </source>
</evidence>
<dbReference type="PANTHER" id="PTHR10938:SF0">
    <property type="entry name" value="TRANSLATION INITIATION FACTOR IF-3, MITOCHONDRIAL"/>
    <property type="match status" value="1"/>
</dbReference>
<dbReference type="Pfam" id="PF00707">
    <property type="entry name" value="IF3_C"/>
    <property type="match status" value="1"/>
</dbReference>
<dbReference type="Gene3D" id="3.30.110.10">
    <property type="entry name" value="Translation initiation factor 3 (IF-3), C-terminal domain"/>
    <property type="match status" value="1"/>
</dbReference>
<feature type="domain" description="Translation initiation factor 3 C-terminal" evidence="7">
    <location>
        <begin position="79"/>
        <end position="163"/>
    </location>
</feature>
<keyword evidence="4" id="KW-0963">Cytoplasm</keyword>
<evidence type="ECO:0000256" key="3">
    <source>
        <dbReference type="ARBA" id="ARBA00022917"/>
    </source>
</evidence>
<accession>A0A1L6XAJ4</accession>
<comment type="subunit">
    <text evidence="4 6">Monomer.</text>
</comment>
<dbReference type="InterPro" id="IPR036788">
    <property type="entry name" value="T_IF-3_C_sf"/>
</dbReference>
<proteinExistence type="inferred from homology"/>
<dbReference type="GO" id="GO:0005829">
    <property type="term" value="C:cytosol"/>
    <property type="evidence" value="ECO:0007669"/>
    <property type="project" value="TreeGrafter"/>
</dbReference>
<dbReference type="NCBIfam" id="TIGR00168">
    <property type="entry name" value="infC"/>
    <property type="match status" value="1"/>
</dbReference>
<dbReference type="InterPro" id="IPR036787">
    <property type="entry name" value="T_IF-3_N_sf"/>
</dbReference>
<name>A0A1L6XAJ4_9LACO</name>
<evidence type="ECO:0000259" key="8">
    <source>
        <dbReference type="Pfam" id="PF05198"/>
    </source>
</evidence>
<dbReference type="GO" id="GO:0003743">
    <property type="term" value="F:translation initiation factor activity"/>
    <property type="evidence" value="ECO:0007669"/>
    <property type="project" value="UniProtKB-UniRule"/>
</dbReference>
<dbReference type="PANTHER" id="PTHR10938">
    <property type="entry name" value="TRANSLATION INITIATION FACTOR IF-3"/>
    <property type="match status" value="1"/>
</dbReference>
<keyword evidence="10" id="KW-1185">Reference proteome</keyword>
<dbReference type="RefSeq" id="WP_075362769.1">
    <property type="nucleotide sequence ID" value="NZ_AYYS01000027.1"/>
</dbReference>
<dbReference type="GO" id="GO:0043022">
    <property type="term" value="F:ribosome binding"/>
    <property type="evidence" value="ECO:0007669"/>
    <property type="project" value="UniProtKB-ARBA"/>
</dbReference>
<dbReference type="InterPro" id="IPR019813">
    <property type="entry name" value="Translation_initiation_fac3_CS"/>
</dbReference>
<keyword evidence="2 4" id="KW-0396">Initiation factor</keyword>
<feature type="domain" description="Translation initiation factor 3 N-terminal" evidence="8">
    <location>
        <begin position="3"/>
        <end position="72"/>
    </location>
</feature>
<comment type="similarity">
    <text evidence="1 4 6">Belongs to the IF-3 family.</text>
</comment>
<dbReference type="KEGG" id="lah:LA20533_01030"/>
<dbReference type="SUPFAM" id="SSF55200">
    <property type="entry name" value="Translation initiation factor IF3, C-terminal domain"/>
    <property type="match status" value="1"/>
</dbReference>
<dbReference type="FunFam" id="3.30.110.10:FF:000001">
    <property type="entry name" value="Translation initiation factor IF-3"/>
    <property type="match status" value="1"/>
</dbReference>
<dbReference type="EMBL" id="CP018888">
    <property type="protein sequence ID" value="APT17990.1"/>
    <property type="molecule type" value="Genomic_DNA"/>
</dbReference>
<dbReference type="SUPFAM" id="SSF54364">
    <property type="entry name" value="Translation initiation factor IF3, N-terminal domain"/>
    <property type="match status" value="1"/>
</dbReference>
<sequence>MMLNENIRERELRVISDSGEQLGIISKAEALKKAEDANLDLVLISPNAKPPVAKIMDYGKFRFEQQKKLKENKKNQKIVSLKEVRLSPTIEDNDFKTKLNNARKFLSKGDKVRVSIRFKGRAITHKELGQRVLEKMAKEAADIANVEARPKMEGRSMFLILSPSADKDKKK</sequence>
<keyword evidence="3 4" id="KW-0648">Protein biosynthesis</keyword>